<feature type="compositionally biased region" description="Polar residues" evidence="1">
    <location>
        <begin position="62"/>
        <end position="87"/>
    </location>
</feature>
<feature type="compositionally biased region" description="Low complexity" evidence="1">
    <location>
        <begin position="1102"/>
        <end position="1118"/>
    </location>
</feature>
<feature type="region of interest" description="Disordered" evidence="1">
    <location>
        <begin position="1250"/>
        <end position="1269"/>
    </location>
</feature>
<feature type="compositionally biased region" description="Low complexity" evidence="1">
    <location>
        <begin position="123"/>
        <end position="159"/>
    </location>
</feature>
<feature type="compositionally biased region" description="Polar residues" evidence="1">
    <location>
        <begin position="888"/>
        <end position="904"/>
    </location>
</feature>
<feature type="compositionally biased region" description="Basic residues" evidence="1">
    <location>
        <begin position="317"/>
        <end position="326"/>
    </location>
</feature>
<feature type="compositionally biased region" description="Polar residues" evidence="1">
    <location>
        <begin position="1379"/>
        <end position="1398"/>
    </location>
</feature>
<feature type="compositionally biased region" description="Acidic residues" evidence="1">
    <location>
        <begin position="876"/>
        <end position="886"/>
    </location>
</feature>
<name>A0A8K0NRD0_9TREE</name>
<feature type="compositionally biased region" description="Basic and acidic residues" evidence="1">
    <location>
        <begin position="624"/>
        <end position="717"/>
    </location>
</feature>
<feature type="region of interest" description="Disordered" evidence="1">
    <location>
        <begin position="1425"/>
        <end position="1456"/>
    </location>
</feature>
<feature type="compositionally biased region" description="Polar residues" evidence="1">
    <location>
        <begin position="20"/>
        <end position="43"/>
    </location>
</feature>
<reference evidence="2" key="1">
    <citation type="submission" date="2020-04" db="EMBL/GenBank/DDBJ databases">
        <title>Analysis of mating type loci in Filobasidium floriforme.</title>
        <authorList>
            <person name="Nowrousian M."/>
        </authorList>
    </citation>
    <scope>NUCLEOTIDE SEQUENCE</scope>
    <source>
        <strain evidence="2">CBS 6242</strain>
    </source>
</reference>
<feature type="region of interest" description="Disordered" evidence="1">
    <location>
        <begin position="1357"/>
        <end position="1398"/>
    </location>
</feature>
<evidence type="ECO:0000313" key="3">
    <source>
        <dbReference type="Proteomes" id="UP000812966"/>
    </source>
</evidence>
<feature type="compositionally biased region" description="Polar residues" evidence="1">
    <location>
        <begin position="1189"/>
        <end position="1207"/>
    </location>
</feature>
<sequence>MSSPPPVRIQPPASLPFPSGPSQVGSPSIASSSSRQHPASNFSPKVASTFREQNKQQRDGQKSNLQARKNHQSPRPNNQPGNSSPRPTGNGGKKKQKLNHKQQQDNTPKPKPGGKNALKAKSGTQGPGTPKPQGVQRPSSLPSPSPASSAVPSKSIPSPLRVNPSKIHTTASGTTSPAKTRHVEANVEIQDEAGNIIDIGRQGGVPGRLFDLQNEIRTSNVWETNRKFRVVHVRPGNRLVPIFDALDYSSFLERLSIDPTAKQILQAQVYSTPLPETVVEKKRKREANVDGEEGCPAPNAPAVQDASDASTSTTSAPRKKSRRRNKRKDDRGSSASPADEPTVSSSLTSETNPMQVQVTVAPSSEPSSSTHLRPSKQAPDSPSPAPRHLANIGHQFKPNRPSPLSGPAVLPPPSVSSAASSSRESSPGLLHAGDIIMEDVSAVAGPSSKVQLAPKRSTPQNTADLNSPARRKKQAGETAAPGSPGLQDIISVVAGLSALLPRMTATVSQPIASVSESESESESETESGSSGEDIGDDTIVDESGITHAEAARAYEEYKAKKAAEAAEAARKQEEQEREEQKKRAKEQKRLEKEEQKRLAKERSQRQAEEEKRIREASAAATLKAQKDAAAEQEARKAMDEEKARKAVEEVVKRLAEADVHRRREREAEAAQQKQERESKERQEKEAEKKRLEAEDLRKREQVAHLETQRSQEVEQVKRNASVAEAAIESETESESDTESESEVITEKQADSQDVAQLQRSDPGEAVTPAITAETRSIVVAPATQDEESSSGSDSDSDSSTGISGEEDSEEDELEDEATSAQFGPANTAPATRLAHLPSSSPEPYSDDDEDEDEAPRKQSQRRRTQRSPSTDVLIPEGDDDDDDDASSIDATQPLVQLSQMQSSMDEIESAGEPDTVMDVDVVEEFPARVTPEVDELAGSIPSVRRVELSDPDATEDEDENHSTTSLAPTVRAASGDAEAMDVEAAESPSMEVEIPVDTITPLIRPARRSFAELADEVEASASAAPSTGNQVFFQALQTEADGDRAALESVVSEQEKADKQTDAGSDADQLVPDEAAEVAESQSSSVPDSTPTPAPLKRRIMPSRSSKSASSPSSGSPSTVINAPSPSAIDKSATIKSVTTETRSDDTQETATDSQSSASKTKAIASLPKRRGRPPKAKPSPAQVVEPSETASIDTASEPSTKTSTLQAELGTDLPEQSLTVKNKDGPPAEAAPSQDVIGSSVSPQALMTRELEEETPASPPSATPQSPFMKNLLAASRPAGVMTRDPREEARIRRRVGSKPCLICEAVPAHLQKDCPVVIKGLASIENRMKELQDVGGHVMAIEALKGWQNRLQKGKANPAPGIAASSAVVSERPPGVNGSTRPGPTDTASQNRSKSPAAINNTLVKASGPNLGVASLASPAPLSARSAGVKGNSSPGLSGLSARKRPTVATRNNIPTLSSLRADALRKPRLSATLSKEAVTPTVEKPNIFGKRGADSDDEESSSGSDTDSDDGSKGPALPSSLAGRMANGIKSAKKAVGW</sequence>
<feature type="region of interest" description="Disordered" evidence="1">
    <location>
        <begin position="1475"/>
        <end position="1541"/>
    </location>
</feature>
<feature type="compositionally biased region" description="Low complexity" evidence="1">
    <location>
        <begin position="789"/>
        <end position="803"/>
    </location>
</feature>
<accession>A0A8K0NRD0</accession>
<feature type="compositionally biased region" description="Acidic residues" evidence="1">
    <location>
        <begin position="804"/>
        <end position="817"/>
    </location>
</feature>
<feature type="compositionally biased region" description="Low complexity" evidence="1">
    <location>
        <begin position="305"/>
        <end position="316"/>
    </location>
</feature>
<feature type="compositionally biased region" description="Acidic residues" evidence="1">
    <location>
        <begin position="905"/>
        <end position="914"/>
    </location>
</feature>
<feature type="region of interest" description="Disordered" evidence="1">
    <location>
        <begin position="445"/>
        <end position="486"/>
    </location>
</feature>
<gene>
    <name evidence="2" type="ORF">FFLO_05437</name>
</gene>
<feature type="region of interest" description="Disordered" evidence="1">
    <location>
        <begin position="930"/>
        <end position="993"/>
    </location>
</feature>
<protein>
    <submittedName>
        <fullName evidence="2">Uncharacterized protein</fullName>
    </submittedName>
</protein>
<feature type="region of interest" description="Disordered" evidence="1">
    <location>
        <begin position="1044"/>
        <end position="1244"/>
    </location>
</feature>
<feature type="compositionally biased region" description="Basic and acidic residues" evidence="1">
    <location>
        <begin position="549"/>
        <end position="615"/>
    </location>
</feature>
<evidence type="ECO:0000313" key="2">
    <source>
        <dbReference type="EMBL" id="KAG7529748.1"/>
    </source>
</evidence>
<feature type="compositionally biased region" description="Polar residues" evidence="1">
    <location>
        <begin position="1149"/>
        <end position="1160"/>
    </location>
</feature>
<keyword evidence="3" id="KW-1185">Reference proteome</keyword>
<dbReference type="Proteomes" id="UP000812966">
    <property type="component" value="Unassembled WGS sequence"/>
</dbReference>
<feature type="compositionally biased region" description="Polar residues" evidence="1">
    <location>
        <begin position="166"/>
        <end position="178"/>
    </location>
</feature>
<feature type="compositionally biased region" description="Acidic residues" evidence="1">
    <location>
        <begin position="727"/>
        <end position="743"/>
    </location>
</feature>
<feature type="compositionally biased region" description="Acidic residues" evidence="1">
    <location>
        <begin position="844"/>
        <end position="853"/>
    </location>
</feature>
<evidence type="ECO:0000256" key="1">
    <source>
        <dbReference type="SAM" id="MobiDB-lite"/>
    </source>
</evidence>
<proteinExistence type="predicted"/>
<feature type="compositionally biased region" description="Basic and acidic residues" evidence="1">
    <location>
        <begin position="52"/>
        <end position="61"/>
    </location>
</feature>
<feature type="compositionally biased region" description="Acidic residues" evidence="1">
    <location>
        <begin position="949"/>
        <end position="959"/>
    </location>
</feature>
<feature type="region of interest" description="Disordered" evidence="1">
    <location>
        <begin position="281"/>
        <end position="433"/>
    </location>
</feature>
<dbReference type="EMBL" id="JABELV010000137">
    <property type="protein sequence ID" value="KAG7529748.1"/>
    <property type="molecule type" value="Genomic_DNA"/>
</dbReference>
<feature type="compositionally biased region" description="Low complexity" evidence="1">
    <location>
        <begin position="415"/>
        <end position="430"/>
    </location>
</feature>
<feature type="compositionally biased region" description="Pro residues" evidence="1">
    <location>
        <begin position="1"/>
        <end position="19"/>
    </location>
</feature>
<organism evidence="2 3">
    <name type="scientific">Filobasidium floriforme</name>
    <dbReference type="NCBI Taxonomy" id="5210"/>
    <lineage>
        <taxon>Eukaryota</taxon>
        <taxon>Fungi</taxon>
        <taxon>Dikarya</taxon>
        <taxon>Basidiomycota</taxon>
        <taxon>Agaricomycotina</taxon>
        <taxon>Tremellomycetes</taxon>
        <taxon>Filobasidiales</taxon>
        <taxon>Filobasidiaceae</taxon>
        <taxon>Filobasidium</taxon>
    </lineage>
</organism>
<feature type="region of interest" description="Disordered" evidence="1">
    <location>
        <begin position="507"/>
        <end position="914"/>
    </location>
</feature>
<feature type="region of interest" description="Disordered" evidence="1">
    <location>
        <begin position="1"/>
        <end position="181"/>
    </location>
</feature>
<feature type="compositionally biased region" description="Polar residues" evidence="1">
    <location>
        <begin position="342"/>
        <end position="372"/>
    </location>
</feature>
<comment type="caution">
    <text evidence="2">The sequence shown here is derived from an EMBL/GenBank/DDBJ whole genome shotgun (WGS) entry which is preliminary data.</text>
</comment>